<proteinExistence type="predicted"/>
<dbReference type="EMBL" id="JH597761">
    <property type="protein sequence ID" value="EHP70471.1"/>
    <property type="molecule type" value="Genomic_DNA"/>
</dbReference>
<name>H2C2K0_9CREN</name>
<reference evidence="1 2" key="1">
    <citation type="submission" date="2012-01" db="EMBL/GenBank/DDBJ databases">
        <title>Improved High-Quality Draft sequence of Metallosphaera yellowstonensis MK1.</title>
        <authorList>
            <consortium name="US DOE Joint Genome Institute"/>
            <person name="Lucas S."/>
            <person name="Han J."/>
            <person name="Cheng J.-F."/>
            <person name="Goodwin L."/>
            <person name="Pitluck S."/>
            <person name="Peters L."/>
            <person name="Teshima H."/>
            <person name="Detter J.C."/>
            <person name="Han C."/>
            <person name="Tapia R."/>
            <person name="Land M."/>
            <person name="Hauser L."/>
            <person name="Kyrpides N."/>
            <person name="Kozubal M."/>
            <person name="Macur R.E."/>
            <person name="Jay Z."/>
            <person name="Inskeep W."/>
            <person name="Woyke T."/>
        </authorList>
    </citation>
    <scope>NUCLEOTIDE SEQUENCE [LARGE SCALE GENOMIC DNA]</scope>
    <source>
        <strain evidence="1 2">MK1</strain>
    </source>
</reference>
<evidence type="ECO:0000313" key="2">
    <source>
        <dbReference type="Proteomes" id="UP000003980"/>
    </source>
</evidence>
<accession>H2C2K0</accession>
<dbReference type="eggNOG" id="arCOG03670">
    <property type="taxonomic scope" value="Archaea"/>
</dbReference>
<gene>
    <name evidence="1" type="ORF">MetMK1DRAFT_00009740</name>
</gene>
<dbReference type="MEROPS" id="A05.001"/>
<dbReference type="AlphaFoldDB" id="H2C2K0"/>
<dbReference type="InterPro" id="IPR007981">
    <property type="entry name" value="Peptidase_A5"/>
</dbReference>
<keyword evidence="2" id="KW-1185">Reference proteome</keyword>
<evidence type="ECO:0000313" key="1">
    <source>
        <dbReference type="EMBL" id="EHP70471.1"/>
    </source>
</evidence>
<organism evidence="1 2">
    <name type="scientific">Metallosphaera yellowstonensis MK1</name>
    <dbReference type="NCBI Taxonomy" id="671065"/>
    <lineage>
        <taxon>Archaea</taxon>
        <taxon>Thermoproteota</taxon>
        <taxon>Thermoprotei</taxon>
        <taxon>Sulfolobales</taxon>
        <taxon>Sulfolobaceae</taxon>
        <taxon>Metallosphaera</taxon>
    </lineage>
</organism>
<dbReference type="Proteomes" id="UP000003980">
    <property type="component" value="Unassembled WGS sequence"/>
</dbReference>
<dbReference type="Pfam" id="PF05317">
    <property type="entry name" value="Thermopsin"/>
    <property type="match status" value="1"/>
</dbReference>
<sequence>MRSISLVLALFMTLSPFSLISLSTNNIPAMFPPVHGKHVVPGEYVNPYLYYSSPPAPGGIASFGLFNYSGKVTPYIITTNKVLGYTNVSNLLAYYKMARKYGVNPYSATLQMNVVLQVNTTHGTFAYWLQDVGSFQTNNNKVTFIDNIWNLTGNPSVLSSSVVSGNGKVTSAGGGNTFYYDVGPTYTYYYPFSYVYVVNVSYTSSSLSIWFGYEILQNGKPVSSPQVQYYDEVTIKQSGIVSAAITVNGNVYTPDGLYYDAELVWGGGGNGAPTQFVNLNDTLGLYYVNSTGKITPFPSLYTFGSDTGESAYNVHDMLVNGVPEAYAGTEVLTVLTNQFTVLLI</sequence>
<dbReference type="RefSeq" id="WP_009071226.1">
    <property type="nucleotide sequence ID" value="NZ_JH597761.1"/>
</dbReference>
<dbReference type="HOGENOM" id="CLU_815398_0_0_2"/>
<dbReference type="STRING" id="671065.MetMK1DRAFT_00009740"/>
<protein>
    <submittedName>
        <fullName evidence="1">Thermopsin</fullName>
    </submittedName>
</protein>